<gene>
    <name evidence="4" type="ORF">HZU44_12395</name>
</gene>
<dbReference type="EMBL" id="CP058905">
    <property type="protein sequence ID" value="QLK00722.1"/>
    <property type="molecule type" value="Genomic_DNA"/>
</dbReference>
<protein>
    <submittedName>
        <fullName evidence="4">AMP-binding protein</fullName>
    </submittedName>
</protein>
<dbReference type="PANTHER" id="PTHR45527">
    <property type="entry name" value="NONRIBOSOMAL PEPTIDE SYNTHETASE"/>
    <property type="match status" value="1"/>
</dbReference>
<dbReference type="SUPFAM" id="SSF47336">
    <property type="entry name" value="ACP-like"/>
    <property type="match status" value="1"/>
</dbReference>
<organism evidence="4">
    <name type="scientific">Micromonospora carbonacea</name>
    <dbReference type="NCBI Taxonomy" id="47853"/>
    <lineage>
        <taxon>Bacteria</taxon>
        <taxon>Bacillati</taxon>
        <taxon>Actinomycetota</taxon>
        <taxon>Actinomycetes</taxon>
        <taxon>Micromonosporales</taxon>
        <taxon>Micromonosporaceae</taxon>
        <taxon>Micromonospora</taxon>
    </lineage>
</organism>
<dbReference type="InterPro" id="IPR009081">
    <property type="entry name" value="PP-bd_ACP"/>
</dbReference>
<dbReference type="InterPro" id="IPR036291">
    <property type="entry name" value="NAD(P)-bd_dom_sf"/>
</dbReference>
<evidence type="ECO:0000259" key="3">
    <source>
        <dbReference type="Pfam" id="PF01370"/>
    </source>
</evidence>
<dbReference type="InterPro" id="IPR000873">
    <property type="entry name" value="AMP-dep_synth/lig_dom"/>
</dbReference>
<dbReference type="GO" id="GO:0031177">
    <property type="term" value="F:phosphopantetheine binding"/>
    <property type="evidence" value="ECO:0007669"/>
    <property type="project" value="TreeGrafter"/>
</dbReference>
<evidence type="ECO:0000259" key="2">
    <source>
        <dbReference type="Pfam" id="PF00550"/>
    </source>
</evidence>
<dbReference type="AlphaFoldDB" id="A0A7D6CG56"/>
<accession>A0A7D6CG56</accession>
<name>A0A7D6CG56_9ACTN</name>
<dbReference type="InterPro" id="IPR036736">
    <property type="entry name" value="ACP-like_sf"/>
</dbReference>
<dbReference type="Gene3D" id="3.30.300.30">
    <property type="match status" value="1"/>
</dbReference>
<dbReference type="InterPro" id="IPR042099">
    <property type="entry name" value="ANL_N_sf"/>
</dbReference>
<sequence length="917" mass="98933">MQLSDLLTDIFRRHHERPALRTAGRAWTYAELDRLTNALAGRIDRECAPGRRVLVVGEHSAEAVIWALAAMRSGAVHTPMSPGLPVDRFEDSVRVAQAGLVVCLDRESLVRADKAGVPALYSGDVGWPTEVTERRPSGSPVAYSIFTSGSTGVPKLVDVGHGGLLNLCRSLRRLLDITPGEQVLQFASLSFDASISEILGTLYAGATLVVPVRDQASWLGSVSRHLAEHGCDLAMLSPSVYARLDDAARRRIRKIEFCGEALGKAEFDRAIQHSRVFNAYGPTEATVCFSLAELTSFTPAIGTPIDGFRALVHDPETGDHSTSGTGELVIVGEGVALGYVGGRAEEQRVFRTLDGERAYYTGDRVTLHDGTLSYLGRIDEQVKRLGHRVNLAHVESHLSARLDREVALVRLGEEVVLVTTADGATEEALMARVRSWLPAWEAPDRIAFVDTLPLATSGKLDKNALRERIAAGSGGASANDPELRQVLDVVTTVLGHQIDPNTSIFDAGGSSLAMIQIQVKLSQIYGEQAVEAAFAALDYDFVVVDFLRHLHGADVVRRESPAETVFRQVETELAALRAELPLLRRETRRATQAPDQAGRTVLLTGVSGFIGGHVLDQLLPTGRPVLVVSTTGSDRVLAEHRARFGHDAADYDLVRVIGYGDLERWVDQREGPALDGVAHCGYQVNHLLPLDSQMAGSVRNTVLVVRAAAAFGARSFAFLSAASAGEHFEPLSAAALGAVADPYSRSKLICEGYVNALADVGCAVDCYRAGLVYGHQDGDRSYLKDDWFTGLIALARRLRAMPRLEGYVPVCDVRELSRTLLAAIDGRSSGSAVVVHRTYELAELLHHAGLSPTDVLPPAEWFELARGSGQAHLPLLAAMQSALGGRGWRTPQREVDHDILGTLFGTPQEAPRAGARA</sequence>
<dbReference type="SUPFAM" id="SSF51735">
    <property type="entry name" value="NAD(P)-binding Rossmann-fold domains"/>
    <property type="match status" value="1"/>
</dbReference>
<dbReference type="GO" id="GO:0044550">
    <property type="term" value="P:secondary metabolite biosynthetic process"/>
    <property type="evidence" value="ECO:0007669"/>
    <property type="project" value="TreeGrafter"/>
</dbReference>
<feature type="domain" description="AMP-dependent synthetase/ligase" evidence="1">
    <location>
        <begin position="12"/>
        <end position="339"/>
    </location>
</feature>
<dbReference type="Pfam" id="PF00501">
    <property type="entry name" value="AMP-binding"/>
    <property type="match status" value="1"/>
</dbReference>
<feature type="domain" description="Carrier" evidence="2">
    <location>
        <begin position="485"/>
        <end position="527"/>
    </location>
</feature>
<dbReference type="Pfam" id="PF00550">
    <property type="entry name" value="PP-binding"/>
    <property type="match status" value="1"/>
</dbReference>
<dbReference type="InterPro" id="IPR045851">
    <property type="entry name" value="AMP-bd_C_sf"/>
</dbReference>
<feature type="domain" description="NAD-dependent epimerase/dehydratase" evidence="3">
    <location>
        <begin position="601"/>
        <end position="781"/>
    </location>
</feature>
<proteinExistence type="predicted"/>
<dbReference type="Gene3D" id="3.40.50.720">
    <property type="entry name" value="NAD(P)-binding Rossmann-like Domain"/>
    <property type="match status" value="1"/>
</dbReference>
<dbReference type="SUPFAM" id="SSF56801">
    <property type="entry name" value="Acetyl-CoA synthetase-like"/>
    <property type="match status" value="1"/>
</dbReference>
<evidence type="ECO:0000313" key="4">
    <source>
        <dbReference type="EMBL" id="QLK00722.1"/>
    </source>
</evidence>
<dbReference type="PANTHER" id="PTHR45527:SF1">
    <property type="entry name" value="FATTY ACID SYNTHASE"/>
    <property type="match status" value="1"/>
</dbReference>
<dbReference type="GO" id="GO:0043041">
    <property type="term" value="P:amino acid activation for nonribosomal peptide biosynthetic process"/>
    <property type="evidence" value="ECO:0007669"/>
    <property type="project" value="TreeGrafter"/>
</dbReference>
<reference evidence="4" key="1">
    <citation type="submission" date="2020-08" db="EMBL/GenBank/DDBJ databases">
        <title>A bifunctional nitrone conjugated secondary metabolite targeting the ribosome.</title>
        <authorList>
            <person name="Limbrick E.M."/>
            <person name="Graf M."/>
            <person name="Derewacz D.K."/>
            <person name="Nguyen F."/>
            <person name="Spraggins J.M."/>
            <person name="Wieland M."/>
            <person name="Ynigez-Gutierrez A.E."/>
            <person name="Reisman B.J."/>
            <person name="Zinshteyn B."/>
            <person name="McCulloch K."/>
            <person name="Iverson T.M."/>
            <person name="Green R."/>
            <person name="Wilson D.N."/>
            <person name="Bachmann B.O."/>
        </authorList>
    </citation>
    <scope>NUCLEOTIDE SEQUENCE</scope>
    <source>
        <strain evidence="4">Africana</strain>
    </source>
</reference>
<dbReference type="Gene3D" id="3.40.50.12780">
    <property type="entry name" value="N-terminal domain of ligase-like"/>
    <property type="match status" value="1"/>
</dbReference>
<dbReference type="GO" id="GO:0005737">
    <property type="term" value="C:cytoplasm"/>
    <property type="evidence" value="ECO:0007669"/>
    <property type="project" value="TreeGrafter"/>
</dbReference>
<evidence type="ECO:0000259" key="1">
    <source>
        <dbReference type="Pfam" id="PF00501"/>
    </source>
</evidence>
<dbReference type="Pfam" id="PF01370">
    <property type="entry name" value="Epimerase"/>
    <property type="match status" value="1"/>
</dbReference>
<dbReference type="InterPro" id="IPR001509">
    <property type="entry name" value="Epimerase_deHydtase"/>
</dbReference>